<organism evidence="7 8">
    <name type="scientific">Candidatus Planktophila limnetica</name>
    <dbReference type="NCBI Taxonomy" id="573600"/>
    <lineage>
        <taxon>Bacteria</taxon>
        <taxon>Bacillati</taxon>
        <taxon>Actinomycetota</taxon>
        <taxon>Actinomycetes</taxon>
        <taxon>Candidatus Nanopelagicales</taxon>
        <taxon>Candidatus Nanopelagicaceae</taxon>
        <taxon>Candidatus Planktophila</taxon>
    </lineage>
</organism>
<reference evidence="7 8" key="1">
    <citation type="submission" date="2016-07" db="EMBL/GenBank/DDBJ databases">
        <title>High microdiversification within the ubiquitous acI lineage of Actinobacteria.</title>
        <authorList>
            <person name="Neuenschwander S.M."/>
            <person name="Salcher M."/>
            <person name="Ghai R."/>
            <person name="Pernthaler J."/>
        </authorList>
    </citation>
    <scope>NUCLEOTIDE SEQUENCE [LARGE SCALE GENOMIC DNA]</scope>
    <source>
        <strain evidence="7">MMS-VB-114</strain>
    </source>
</reference>
<evidence type="ECO:0000313" key="7">
    <source>
        <dbReference type="EMBL" id="ASY27943.1"/>
    </source>
</evidence>
<evidence type="ECO:0000256" key="5">
    <source>
        <dbReference type="SAM" id="SignalP"/>
    </source>
</evidence>
<keyword evidence="4 5" id="KW-0732">Signal</keyword>
<dbReference type="PANTHER" id="PTHR30290">
    <property type="entry name" value="PERIPLASMIC BINDING COMPONENT OF ABC TRANSPORTER"/>
    <property type="match status" value="1"/>
</dbReference>
<evidence type="ECO:0000256" key="1">
    <source>
        <dbReference type="ARBA" id="ARBA00004193"/>
    </source>
</evidence>
<protein>
    <submittedName>
        <fullName evidence="7">Peptide/nickel transport system substrate-binding protein</fullName>
    </submittedName>
</protein>
<dbReference type="EMBL" id="CP016782">
    <property type="protein sequence ID" value="ASY27943.1"/>
    <property type="molecule type" value="Genomic_DNA"/>
</dbReference>
<dbReference type="CDD" id="cd08506">
    <property type="entry name" value="PBP2_clavulanate_OppA2"/>
    <property type="match status" value="1"/>
</dbReference>
<dbReference type="RefSeq" id="WP_095698243.1">
    <property type="nucleotide sequence ID" value="NZ_CP016782.1"/>
</dbReference>
<dbReference type="PANTHER" id="PTHR30290:SF9">
    <property type="entry name" value="OLIGOPEPTIDE-BINDING PROTEIN APPA"/>
    <property type="match status" value="1"/>
</dbReference>
<dbReference type="InterPro" id="IPR030678">
    <property type="entry name" value="Peptide/Ni-bd"/>
</dbReference>
<dbReference type="Proteomes" id="UP000217221">
    <property type="component" value="Chromosome"/>
</dbReference>
<dbReference type="KEGG" id="plim:PHILAsVB114_04790"/>
<feature type="signal peptide" evidence="5">
    <location>
        <begin position="1"/>
        <end position="19"/>
    </location>
</feature>
<dbReference type="AlphaFoldDB" id="A0A249LFU4"/>
<dbReference type="InterPro" id="IPR039424">
    <property type="entry name" value="SBP_5"/>
</dbReference>
<feature type="domain" description="Solute-binding protein family 5" evidence="6">
    <location>
        <begin position="98"/>
        <end position="485"/>
    </location>
</feature>
<dbReference type="InterPro" id="IPR000914">
    <property type="entry name" value="SBP_5_dom"/>
</dbReference>
<dbReference type="Gene3D" id="3.40.190.10">
    <property type="entry name" value="Periplasmic binding protein-like II"/>
    <property type="match status" value="1"/>
</dbReference>
<dbReference type="PROSITE" id="PS51257">
    <property type="entry name" value="PROKAR_LIPOPROTEIN"/>
    <property type="match status" value="1"/>
</dbReference>
<evidence type="ECO:0000256" key="2">
    <source>
        <dbReference type="ARBA" id="ARBA00005695"/>
    </source>
</evidence>
<dbReference type="PROSITE" id="PS01040">
    <property type="entry name" value="SBP_BACTERIAL_5"/>
    <property type="match status" value="1"/>
</dbReference>
<keyword evidence="3" id="KW-0813">Transport</keyword>
<dbReference type="GO" id="GO:0043190">
    <property type="term" value="C:ATP-binding cassette (ABC) transporter complex"/>
    <property type="evidence" value="ECO:0007669"/>
    <property type="project" value="InterPro"/>
</dbReference>
<proteinExistence type="inferred from homology"/>
<comment type="subcellular location">
    <subcellularLocation>
        <location evidence="1">Cell membrane</location>
        <topology evidence="1">Lipid-anchor</topology>
    </subcellularLocation>
</comment>
<dbReference type="Pfam" id="PF00496">
    <property type="entry name" value="SBP_bac_5"/>
    <property type="match status" value="1"/>
</dbReference>
<name>A0A249LFU4_9ACTN</name>
<comment type="similarity">
    <text evidence="2">Belongs to the bacterial solute-binding protein 5 family.</text>
</comment>
<feature type="chain" id="PRO_5038720345" evidence="5">
    <location>
        <begin position="20"/>
        <end position="575"/>
    </location>
</feature>
<dbReference type="GO" id="GO:1904680">
    <property type="term" value="F:peptide transmembrane transporter activity"/>
    <property type="evidence" value="ECO:0007669"/>
    <property type="project" value="TreeGrafter"/>
</dbReference>
<evidence type="ECO:0000256" key="3">
    <source>
        <dbReference type="ARBA" id="ARBA00022448"/>
    </source>
</evidence>
<keyword evidence="8" id="KW-1185">Reference proteome</keyword>
<dbReference type="PIRSF" id="PIRSF002741">
    <property type="entry name" value="MppA"/>
    <property type="match status" value="1"/>
</dbReference>
<gene>
    <name evidence="7" type="ORF">PHILAsVB114_04790</name>
</gene>
<evidence type="ECO:0000256" key="4">
    <source>
        <dbReference type="ARBA" id="ARBA00022729"/>
    </source>
</evidence>
<sequence length="575" mass="62345">MRRSRTLVSLIALSFVLSACGSSSSDSGSDSNAQGQEGVLAPYDASKAGGTLTLVAKGAAGTLDPHINYTLQFWQLYQATYDGLLAFRKVDGPKSFETVPDLAEALPELSDGGKTLTFTLRKGIKFSDGRDVTVNDVKASFERIFKVSSPTAGGFYNGIVGADACLAKPATCKLDQGVVVDEATNKIVINLTAPDATINYKLSLPHAVILPADAPSKDAGTTPIPTTGPYMFASYDPNKELKMVRNPNFTEWNRESQPAGYPDEIVYQFGLTAEAQVNAIKNGQADWMLDPIPADRLSEIGTELPNQINVHTLTAMWYLPMNNNLAPFDNVKARQAVNYALDRNAMVKIFGGEQLASPACTFLPPGFPGHKDFCQYTAGASVESPAASWSAPDLEKAKQLVKESGTAGQKVGVVVSDDEVNKQMGEYVQSVLNQIGYKATLKPISSNIQFTYIQNTKNKVQISVSQWYQDFPAAMDFSYILLGCESFTPGSDSSINMAGYCNKALNKRMIDAMDLGVTDQAAADKEWGEIDQAIMNEAPVAVAFTPKQIDFLSARVKNYNFSKQFYMLVSQLQVK</sequence>
<dbReference type="InterPro" id="IPR023765">
    <property type="entry name" value="SBP_5_CS"/>
</dbReference>
<evidence type="ECO:0000313" key="8">
    <source>
        <dbReference type="Proteomes" id="UP000217221"/>
    </source>
</evidence>
<dbReference type="SUPFAM" id="SSF53850">
    <property type="entry name" value="Periplasmic binding protein-like II"/>
    <property type="match status" value="1"/>
</dbReference>
<dbReference type="GO" id="GO:0042597">
    <property type="term" value="C:periplasmic space"/>
    <property type="evidence" value="ECO:0007669"/>
    <property type="project" value="UniProtKB-ARBA"/>
</dbReference>
<evidence type="ECO:0000259" key="6">
    <source>
        <dbReference type="Pfam" id="PF00496"/>
    </source>
</evidence>
<dbReference type="OrthoDB" id="9046151at2"/>
<dbReference type="Gene3D" id="3.10.105.10">
    <property type="entry name" value="Dipeptide-binding Protein, Domain 3"/>
    <property type="match status" value="1"/>
</dbReference>
<accession>A0A249LFU4</accession>
<dbReference type="GO" id="GO:0015833">
    <property type="term" value="P:peptide transport"/>
    <property type="evidence" value="ECO:0007669"/>
    <property type="project" value="TreeGrafter"/>
</dbReference>